<evidence type="ECO:0000256" key="3">
    <source>
        <dbReference type="ARBA" id="ARBA00022737"/>
    </source>
</evidence>
<reference evidence="4 5" key="1">
    <citation type="submission" date="2021-05" db="EMBL/GenBank/DDBJ databases">
        <title>Fusibacter ferrireducens sp. nov., an anaerobic, sulfur- and Fe-reducing bacterium isolated from the mangrove sediment.</title>
        <authorList>
            <person name="Qiu D."/>
        </authorList>
    </citation>
    <scope>NUCLEOTIDE SEQUENCE [LARGE SCALE GENOMIC DNA]</scope>
    <source>
        <strain evidence="4 5">DSM 12116</strain>
    </source>
</reference>
<dbReference type="EMBL" id="JAHBCL010000001">
    <property type="protein sequence ID" value="MBS7525263.1"/>
    <property type="molecule type" value="Genomic_DNA"/>
</dbReference>
<keyword evidence="3" id="KW-0677">Repeat</keyword>
<evidence type="ECO:0000256" key="1">
    <source>
        <dbReference type="ARBA" id="ARBA00007274"/>
    </source>
</evidence>
<gene>
    <name evidence="4" type="ORF">KHM83_01085</name>
</gene>
<protein>
    <submittedName>
        <fullName evidence="4">Sugar O-acetyltransferase</fullName>
    </submittedName>
</protein>
<dbReference type="Pfam" id="PF00132">
    <property type="entry name" value="Hexapep"/>
    <property type="match status" value="1"/>
</dbReference>
<dbReference type="InterPro" id="IPR001451">
    <property type="entry name" value="Hexapep"/>
</dbReference>
<evidence type="ECO:0000256" key="2">
    <source>
        <dbReference type="ARBA" id="ARBA00022679"/>
    </source>
</evidence>
<evidence type="ECO:0000313" key="4">
    <source>
        <dbReference type="EMBL" id="MBS7525263.1"/>
    </source>
</evidence>
<dbReference type="Gene3D" id="2.160.10.10">
    <property type="entry name" value="Hexapeptide repeat proteins"/>
    <property type="match status" value="1"/>
</dbReference>
<dbReference type="PANTHER" id="PTHR23416">
    <property type="entry name" value="SIALIC ACID SYNTHASE-RELATED"/>
    <property type="match status" value="1"/>
</dbReference>
<comment type="similarity">
    <text evidence="1">Belongs to the transferase hexapeptide repeat family.</text>
</comment>
<keyword evidence="2" id="KW-0808">Transferase</keyword>
<dbReference type="Proteomes" id="UP000746471">
    <property type="component" value="Unassembled WGS sequence"/>
</dbReference>
<dbReference type="InterPro" id="IPR051159">
    <property type="entry name" value="Hexapeptide_acetyltransf"/>
</dbReference>
<evidence type="ECO:0000313" key="5">
    <source>
        <dbReference type="Proteomes" id="UP000746471"/>
    </source>
</evidence>
<dbReference type="PANTHER" id="PTHR23416:SF23">
    <property type="entry name" value="ACETYLTRANSFERASE C18B11.09C-RELATED"/>
    <property type="match status" value="1"/>
</dbReference>
<keyword evidence="5" id="KW-1185">Reference proteome</keyword>
<organism evidence="4 5">
    <name type="scientific">Fusibacter paucivorans</name>
    <dbReference type="NCBI Taxonomy" id="76009"/>
    <lineage>
        <taxon>Bacteria</taxon>
        <taxon>Bacillati</taxon>
        <taxon>Bacillota</taxon>
        <taxon>Clostridia</taxon>
        <taxon>Eubacteriales</taxon>
        <taxon>Eubacteriales Family XII. Incertae Sedis</taxon>
        <taxon>Fusibacter</taxon>
    </lineage>
</organism>
<dbReference type="InterPro" id="IPR011004">
    <property type="entry name" value="Trimer_LpxA-like_sf"/>
</dbReference>
<sequence>MDTSLLFDHIKSGNTIKSGSGYHEMMHYLAQEAFKITAEINGKYHPPQELRQLFFKLIQKPVDDTFGLHPPFHTECGVQISVGKNVFINSDCHFQDHAGITIGDGTLIGPKVVMATLNHVQAPENRKDMLPGPIVIGKDVWIGAQVTIVPGITVGDGAIIAAGSVVTKDVPARTIVAGVPAKVIKTDL</sequence>
<proteinExistence type="inferred from homology"/>
<dbReference type="InterPro" id="IPR018357">
    <property type="entry name" value="Hexapep_transf_CS"/>
</dbReference>
<comment type="caution">
    <text evidence="4">The sequence shown here is derived from an EMBL/GenBank/DDBJ whole genome shotgun (WGS) entry which is preliminary data.</text>
</comment>
<dbReference type="Pfam" id="PF14602">
    <property type="entry name" value="Hexapep_2"/>
    <property type="match status" value="1"/>
</dbReference>
<accession>A0ABS5PJH5</accession>
<dbReference type="SUPFAM" id="SSF51161">
    <property type="entry name" value="Trimeric LpxA-like enzymes"/>
    <property type="match status" value="1"/>
</dbReference>
<dbReference type="PROSITE" id="PS00101">
    <property type="entry name" value="HEXAPEP_TRANSFERASES"/>
    <property type="match status" value="1"/>
</dbReference>
<dbReference type="RefSeq" id="WP_213235045.1">
    <property type="nucleotide sequence ID" value="NZ_JAHBCL010000001.1"/>
</dbReference>
<name>A0ABS5PJH5_9FIRM</name>